<organism evidence="6">
    <name type="scientific">Ornithinibacillus sp. 4-3</name>
    <dbReference type="NCBI Taxonomy" id="3231488"/>
    <lineage>
        <taxon>Bacteria</taxon>
        <taxon>Bacillati</taxon>
        <taxon>Bacillota</taxon>
        <taxon>Bacilli</taxon>
        <taxon>Bacillales</taxon>
        <taxon>Bacillaceae</taxon>
        <taxon>Ornithinibacillus</taxon>
    </lineage>
</organism>
<dbReference type="Gene3D" id="2.60.40.10">
    <property type="entry name" value="Immunoglobulins"/>
    <property type="match status" value="5"/>
</dbReference>
<name>A0AB39HNU1_9BACI</name>
<evidence type="ECO:0000256" key="4">
    <source>
        <dbReference type="SAM" id="SignalP"/>
    </source>
</evidence>
<keyword evidence="3" id="KW-1133">Transmembrane helix</keyword>
<feature type="signal peptide" evidence="4">
    <location>
        <begin position="1"/>
        <end position="27"/>
    </location>
</feature>
<evidence type="ECO:0000259" key="5">
    <source>
        <dbReference type="PROSITE" id="PS50853"/>
    </source>
</evidence>
<dbReference type="NCBIfam" id="NF047446">
    <property type="entry name" value="barrel_OmpL47"/>
    <property type="match status" value="3"/>
</dbReference>
<keyword evidence="4" id="KW-0732">Signal</keyword>
<dbReference type="Pfam" id="PF13360">
    <property type="entry name" value="PQQ_2"/>
    <property type="match status" value="2"/>
</dbReference>
<dbReference type="InterPro" id="IPR003961">
    <property type="entry name" value="FN3_dom"/>
</dbReference>
<dbReference type="InterPro" id="IPR032179">
    <property type="entry name" value="Cry22Aa_Ig-like"/>
</dbReference>
<dbReference type="InterPro" id="IPR011081">
    <property type="entry name" value="Big_4"/>
</dbReference>
<dbReference type="PROSITE" id="PS51257">
    <property type="entry name" value="PROKAR_LIPOPROTEIN"/>
    <property type="match status" value="1"/>
</dbReference>
<dbReference type="RefSeq" id="WP_368654295.1">
    <property type="nucleotide sequence ID" value="NZ_CP162599.1"/>
</dbReference>
<dbReference type="InterPro" id="IPR018391">
    <property type="entry name" value="PQQ_b-propeller_rpt"/>
</dbReference>
<feature type="transmembrane region" description="Helical" evidence="3">
    <location>
        <begin position="1558"/>
        <end position="1578"/>
    </location>
</feature>
<dbReference type="Gene3D" id="2.130.10.10">
    <property type="entry name" value="YVTN repeat-like/Quinoprotein amine dehydrogenase"/>
    <property type="match status" value="2"/>
</dbReference>
<proteinExistence type="predicted"/>
<feature type="domain" description="Fibronectin type-III" evidence="5">
    <location>
        <begin position="1027"/>
        <end position="1114"/>
    </location>
</feature>
<dbReference type="PANTHER" id="PTHR34512:SF30">
    <property type="entry name" value="OUTER MEMBRANE PROTEIN ASSEMBLY FACTOR BAMB"/>
    <property type="match status" value="1"/>
</dbReference>
<reference evidence="6" key="1">
    <citation type="submission" date="2024-07" db="EMBL/GenBank/DDBJ databases">
        <title>Halotolerant mesophilic bacterium Ornithinibacillus sp. 4-3, sp. nov., isolated from soil.</title>
        <authorList>
            <person name="Sidarenka A.V."/>
            <person name="Guliayeva D.E."/>
            <person name="Leanovich S.I."/>
            <person name="Hileuskaya K.S."/>
            <person name="Akhremchuk A.E."/>
            <person name="Sikolenko M.A."/>
            <person name="Valentovich L.N."/>
        </authorList>
    </citation>
    <scope>NUCLEOTIDE SEQUENCE</scope>
    <source>
        <strain evidence="6">4-3</strain>
    </source>
</reference>
<evidence type="ECO:0000256" key="1">
    <source>
        <dbReference type="ARBA" id="ARBA00022737"/>
    </source>
</evidence>
<keyword evidence="3" id="KW-0812">Transmembrane</keyword>
<protein>
    <submittedName>
        <fullName evidence="6">PQQ-binding-like beta-propeller repeat protein</fullName>
    </submittedName>
</protein>
<evidence type="ECO:0000256" key="3">
    <source>
        <dbReference type="SAM" id="Phobius"/>
    </source>
</evidence>
<sequence>MQKKKFRPTMLLLAIWFSCMHTFSVPAITLAANSLFEQGIGYEQGNYDLDAEQPTTFNWTRQSSFTGSVDHDEKWSFAAEDVIYSSPAIGADGVLYVGSYDGNLYAIDSKTGALQWSFETGFAIASSPVIGADGTIYIGSGDGKLYALEPNAENDEEREKWSFETDDRIYSSPAIGADGTIYISSYDGYIYALNPDADNESEREKWSYEIGGETDSSPAIGADGTIYVGSGEGFFYALDPAAESNEEREKWSIELNMEWDGLCWDEECPIYSSPAIGVDGTIYVGSSDGYLYALDPNALDNEERIKWLFDTWGSVYSSPAIGADGTVYVGSISGTLYALDPNADDENREKWSFETATNIWTTIISSPLIGADDTIYIGSSNGKLYALDPNADDENREKWSFSTEGEVHSSPVIGVDGTLYIGSYDGNLYALGTKIPQVSYDPNGVDAWAKQHTTIVTGSNTDGINLQYQWLINDDSLSDDNWKDFLSEDEIMISDGTGEYYLHVRGLDADNQVVLSDMSEAFKLDNTSPTEPTIHAPTEWMNDDLSLSIHAGTDEESGVEKTEYRIGKNDEWTNWIELDGDENLLIEDEGETTIQAKTIDKAGNESEIISEIVRIDRTAPTEPTIGLNPDGWTNVEEVTVTIKTGEDEASGVARVEYRIGMEGEWQVYEGSFSIIEEGETDIYARTVDQAGNISEEAEATAQIKRTSPSNPVIKVETNNWTNATSMEVKITSDGDKIEYQLNGTDGDWLTYVPGLEITDEGETTIYAQAIDQAGNKSDIVEATIRIDHTAPELTLLGDNPIYIKHRETFVEPGYKVVDNLDEAIADKMKVKGTVDTETVGVYTITYSAQDHAGNETTETREIHVVDEDQPIIILQGNNPLILEVGTAYEEPGAIAKDNADGDISDQIEITTNVDTTKLGIYQVIYKVTDSSNNYTEVIRAVEVVDTTIPEIALEGESEITIELGDSYKDPGAIAIDNYDGELTNQIEIHGNVNTEQIGTYELVYTVEDSSGNIAKTVRIVKIVDTTAPNKLELVATEITATSITLDFSASDLGGIKSYILFRNGEEIVTIDGNTTTFTDKVLQPNEAYNYSLIAVDYSDNRSEEKLLTVTTQNAEKIEVERVEELPDLTVAFGTERAEISFPEQVTIVLTNGESMQVPVHWSQSDATYDPNLVGVYTFIGEITLSDEVINPENKQATIKVVVNPPDIVEIILDKPAKHVYPGALVKVKYTNTTLQLPENLPEGTTLQVKSVKDIETLGLVQAGEMYDFIFSYPKGQEDYTGEVVLTMGVEDTEEQAALYHYNETTNTWEYIGGERKEGQIATTVSQFSIYGVLAKEINEEPPPILSEIVIHGVEEITIPAHDELVVVEQYKADIFNENGELTLEEKVQWSVTGAKGISIDETDGSLTVTNQASAGEVIVRATSVSDETIFAEIIITLVDMEEKPTINAQVIVKHVDEYGNELAKSEKLTGEMGERYESKPADIDGYELIDTPANAIGEFMKEIQTVEYVYAKINDKPSTTPPTESNDSDRENDNKANDDRGNDTDTNEKLPSTATNTFNWLIIGITLLVIGVVTFLIYQRKSKLD</sequence>
<dbReference type="Gene3D" id="2.40.128.630">
    <property type="match status" value="1"/>
</dbReference>
<keyword evidence="3" id="KW-0472">Membrane</keyword>
<dbReference type="InterPro" id="IPR013783">
    <property type="entry name" value="Ig-like_fold"/>
</dbReference>
<feature type="compositionally biased region" description="Polar residues" evidence="2">
    <location>
        <begin position="1516"/>
        <end position="1525"/>
    </location>
</feature>
<dbReference type="InterPro" id="IPR002372">
    <property type="entry name" value="PQQ_rpt_dom"/>
</dbReference>
<dbReference type="EMBL" id="CP162599">
    <property type="protein sequence ID" value="XDK33617.1"/>
    <property type="molecule type" value="Genomic_DNA"/>
</dbReference>
<feature type="chain" id="PRO_5044327592" evidence="4">
    <location>
        <begin position="28"/>
        <end position="1585"/>
    </location>
</feature>
<dbReference type="InterPro" id="IPR011047">
    <property type="entry name" value="Quinoprotein_ADH-like_sf"/>
</dbReference>
<evidence type="ECO:0000313" key="6">
    <source>
        <dbReference type="EMBL" id="XDK33617.1"/>
    </source>
</evidence>
<dbReference type="InterPro" id="IPR009459">
    <property type="entry name" value="MucBP_dom"/>
</dbReference>
<feature type="compositionally biased region" description="Basic and acidic residues" evidence="2">
    <location>
        <begin position="1527"/>
        <end position="1548"/>
    </location>
</feature>
<dbReference type="SUPFAM" id="SSF49265">
    <property type="entry name" value="Fibronectin type III"/>
    <property type="match status" value="1"/>
</dbReference>
<keyword evidence="1" id="KW-0677">Repeat</keyword>
<dbReference type="Pfam" id="PF06458">
    <property type="entry name" value="MucBP"/>
    <property type="match status" value="1"/>
</dbReference>
<dbReference type="SUPFAM" id="SSF50998">
    <property type="entry name" value="Quinoprotein alcohol dehydrogenase-like"/>
    <property type="match status" value="2"/>
</dbReference>
<dbReference type="InterPro" id="IPR058094">
    <property type="entry name" value="Ig-like_OmpL47-like"/>
</dbReference>
<dbReference type="InterPro" id="IPR036116">
    <property type="entry name" value="FN3_sf"/>
</dbReference>
<dbReference type="Gene3D" id="2.40.10.480">
    <property type="match status" value="1"/>
</dbReference>
<dbReference type="Pfam" id="PF07532">
    <property type="entry name" value="Big_4"/>
    <property type="match status" value="1"/>
</dbReference>
<gene>
    <name evidence="6" type="ORF">AB4Y30_04485</name>
</gene>
<dbReference type="SMART" id="SM00564">
    <property type="entry name" value="PQQ"/>
    <property type="match status" value="8"/>
</dbReference>
<feature type="region of interest" description="Disordered" evidence="2">
    <location>
        <begin position="1514"/>
        <end position="1551"/>
    </location>
</feature>
<evidence type="ECO:0000256" key="2">
    <source>
        <dbReference type="SAM" id="MobiDB-lite"/>
    </source>
</evidence>
<dbReference type="CDD" id="cd00063">
    <property type="entry name" value="FN3"/>
    <property type="match status" value="1"/>
</dbReference>
<dbReference type="PANTHER" id="PTHR34512">
    <property type="entry name" value="CELL SURFACE PROTEIN"/>
    <property type="match status" value="1"/>
</dbReference>
<dbReference type="Gene3D" id="3.10.20.320">
    <property type="entry name" value="Putative peptidoglycan bound protein (lpxtg motif)"/>
    <property type="match status" value="1"/>
</dbReference>
<dbReference type="PROSITE" id="PS50853">
    <property type="entry name" value="FN3"/>
    <property type="match status" value="1"/>
</dbReference>
<dbReference type="InterPro" id="IPR015943">
    <property type="entry name" value="WD40/YVTN_repeat-like_dom_sf"/>
</dbReference>
<dbReference type="Pfam" id="PF16403">
    <property type="entry name" value="Bact_surface_Ig-like"/>
    <property type="match status" value="3"/>
</dbReference>
<accession>A0AB39HNU1</accession>